<proteinExistence type="inferred from homology"/>
<feature type="domain" description="DNA helicase Pif1-like DEAD-box helicase" evidence="2">
    <location>
        <begin position="6"/>
        <end position="115"/>
    </location>
</feature>
<dbReference type="InterPro" id="IPR010285">
    <property type="entry name" value="DNA_helicase_pif1-like_DEAD"/>
</dbReference>
<dbReference type="GO" id="GO:0006310">
    <property type="term" value="P:DNA recombination"/>
    <property type="evidence" value="ECO:0007669"/>
    <property type="project" value="UniProtKB-KW"/>
</dbReference>
<dbReference type="GO" id="GO:0016787">
    <property type="term" value="F:hydrolase activity"/>
    <property type="evidence" value="ECO:0007669"/>
    <property type="project" value="UniProtKB-KW"/>
</dbReference>
<comment type="similarity">
    <text evidence="1">Belongs to the helicase family.</text>
</comment>
<dbReference type="PANTHER" id="PTHR10492">
    <property type="match status" value="1"/>
</dbReference>
<name>A0A8X6I951_9ARAC</name>
<comment type="caution">
    <text evidence="3">The sequence shown here is derived from an EMBL/GenBank/DDBJ whole genome shotgun (WGS) entry which is preliminary data.</text>
</comment>
<evidence type="ECO:0000256" key="1">
    <source>
        <dbReference type="RuleBase" id="RU363044"/>
    </source>
</evidence>
<comment type="catalytic activity">
    <reaction evidence="1">
        <text>ATP + H2O = ADP + phosphate + H(+)</text>
        <dbReference type="Rhea" id="RHEA:13065"/>
        <dbReference type="ChEBI" id="CHEBI:15377"/>
        <dbReference type="ChEBI" id="CHEBI:15378"/>
        <dbReference type="ChEBI" id="CHEBI:30616"/>
        <dbReference type="ChEBI" id="CHEBI:43474"/>
        <dbReference type="ChEBI" id="CHEBI:456216"/>
        <dbReference type="EC" id="5.6.2.3"/>
    </reaction>
</comment>
<keyword evidence="4" id="KW-1185">Reference proteome</keyword>
<evidence type="ECO:0000313" key="3">
    <source>
        <dbReference type="EMBL" id="GFS36296.1"/>
    </source>
</evidence>
<dbReference type="GO" id="GO:0005524">
    <property type="term" value="F:ATP binding"/>
    <property type="evidence" value="ECO:0007669"/>
    <property type="project" value="UniProtKB-KW"/>
</dbReference>
<dbReference type="EC" id="5.6.2.3" evidence="1"/>
<dbReference type="Proteomes" id="UP000886998">
    <property type="component" value="Unassembled WGS sequence"/>
</dbReference>
<keyword evidence="1" id="KW-0234">DNA repair</keyword>
<reference evidence="3" key="1">
    <citation type="submission" date="2020-08" db="EMBL/GenBank/DDBJ databases">
        <title>Multicomponent nature underlies the extraordinary mechanical properties of spider dragline silk.</title>
        <authorList>
            <person name="Kono N."/>
            <person name="Nakamura H."/>
            <person name="Mori M."/>
            <person name="Yoshida Y."/>
            <person name="Ohtoshi R."/>
            <person name="Malay A.D."/>
            <person name="Moran D.A.P."/>
            <person name="Tomita M."/>
            <person name="Numata K."/>
            <person name="Arakawa K."/>
        </authorList>
    </citation>
    <scope>NUCLEOTIDE SEQUENCE</scope>
</reference>
<protein>
    <recommendedName>
        <fullName evidence="1">ATP-dependent DNA helicase</fullName>
        <ecNumber evidence="1">5.6.2.3</ecNumber>
    </recommendedName>
</protein>
<dbReference type="GO" id="GO:0000723">
    <property type="term" value="P:telomere maintenance"/>
    <property type="evidence" value="ECO:0007669"/>
    <property type="project" value="InterPro"/>
</dbReference>
<sequence>MSSGKQNIIWDERTVVHIKKGIRALNRKLHDIRSCNQVVGGLTISLSGVCRKILPVTLQGTRADIVQAYLKTSVLWLHIIVLSLRVNLRVHLHYDLRAEMFPKLFIDIGDENIKEVEGIINIPESLGNIVGDLITY</sequence>
<keyword evidence="1" id="KW-0067">ATP-binding</keyword>
<evidence type="ECO:0000313" key="4">
    <source>
        <dbReference type="Proteomes" id="UP000886998"/>
    </source>
</evidence>
<dbReference type="EMBL" id="BMAV01024812">
    <property type="protein sequence ID" value="GFS36296.1"/>
    <property type="molecule type" value="Genomic_DNA"/>
</dbReference>
<keyword evidence="1 3" id="KW-0347">Helicase</keyword>
<comment type="cofactor">
    <cofactor evidence="1">
        <name>Mg(2+)</name>
        <dbReference type="ChEBI" id="CHEBI:18420"/>
    </cofactor>
</comment>
<keyword evidence="1" id="KW-0547">Nucleotide-binding</keyword>
<accession>A0A8X6I951</accession>
<keyword evidence="1" id="KW-0378">Hydrolase</keyword>
<gene>
    <name evidence="3" type="primary">pif1</name>
    <name evidence="3" type="ORF">TNIN_311051</name>
</gene>
<dbReference type="OrthoDB" id="6431410at2759"/>
<dbReference type="GO" id="GO:0006281">
    <property type="term" value="P:DNA repair"/>
    <property type="evidence" value="ECO:0007669"/>
    <property type="project" value="UniProtKB-KW"/>
</dbReference>
<dbReference type="Pfam" id="PF05970">
    <property type="entry name" value="PIF1"/>
    <property type="match status" value="1"/>
</dbReference>
<keyword evidence="1" id="KW-0227">DNA damage</keyword>
<dbReference type="GO" id="GO:0043139">
    <property type="term" value="F:5'-3' DNA helicase activity"/>
    <property type="evidence" value="ECO:0007669"/>
    <property type="project" value="UniProtKB-EC"/>
</dbReference>
<evidence type="ECO:0000259" key="2">
    <source>
        <dbReference type="Pfam" id="PF05970"/>
    </source>
</evidence>
<organism evidence="3 4">
    <name type="scientific">Trichonephila inaurata madagascariensis</name>
    <dbReference type="NCBI Taxonomy" id="2747483"/>
    <lineage>
        <taxon>Eukaryota</taxon>
        <taxon>Metazoa</taxon>
        <taxon>Ecdysozoa</taxon>
        <taxon>Arthropoda</taxon>
        <taxon>Chelicerata</taxon>
        <taxon>Arachnida</taxon>
        <taxon>Araneae</taxon>
        <taxon>Araneomorphae</taxon>
        <taxon>Entelegynae</taxon>
        <taxon>Araneoidea</taxon>
        <taxon>Nephilidae</taxon>
        <taxon>Trichonephila</taxon>
        <taxon>Trichonephila inaurata</taxon>
    </lineage>
</organism>
<dbReference type="PANTHER" id="PTHR10492:SF101">
    <property type="entry name" value="ATP-DEPENDENT DNA HELICASE"/>
    <property type="match status" value="1"/>
</dbReference>
<keyword evidence="1" id="KW-0233">DNA recombination</keyword>
<dbReference type="AlphaFoldDB" id="A0A8X6I951"/>